<dbReference type="GO" id="GO:0008276">
    <property type="term" value="F:protein methyltransferase activity"/>
    <property type="evidence" value="ECO:0007669"/>
    <property type="project" value="UniProtKB-UniRule"/>
</dbReference>
<comment type="function">
    <text evidence="6">Methylates ribosomal protein L11.</text>
</comment>
<dbReference type="EMBL" id="DSXR01000103">
    <property type="protein sequence ID" value="HGS88041.1"/>
    <property type="molecule type" value="Genomic_DNA"/>
</dbReference>
<feature type="binding site" evidence="6">
    <location>
        <position position="203"/>
    </location>
    <ligand>
        <name>S-adenosyl-L-methionine</name>
        <dbReference type="ChEBI" id="CHEBI:59789"/>
    </ligand>
</feature>
<dbReference type="PANTHER" id="PTHR43648">
    <property type="entry name" value="ELECTRON TRANSFER FLAVOPROTEIN BETA SUBUNIT LYSINE METHYLTRANSFERASE"/>
    <property type="match status" value="1"/>
</dbReference>
<keyword evidence="5 6" id="KW-0949">S-adenosyl-L-methionine</keyword>
<evidence type="ECO:0000256" key="6">
    <source>
        <dbReference type="HAMAP-Rule" id="MF_00735"/>
    </source>
</evidence>
<evidence type="ECO:0000256" key="4">
    <source>
        <dbReference type="ARBA" id="ARBA00022679"/>
    </source>
</evidence>
<reference evidence="7" key="1">
    <citation type="journal article" date="2020" name="mSystems">
        <title>Genome- and Community-Level Interaction Insights into Carbon Utilization and Element Cycling Functions of Hydrothermarchaeota in Hydrothermal Sediment.</title>
        <authorList>
            <person name="Zhou Z."/>
            <person name="Liu Y."/>
            <person name="Xu W."/>
            <person name="Pan J."/>
            <person name="Luo Z.H."/>
            <person name="Li M."/>
        </authorList>
    </citation>
    <scope>NUCLEOTIDE SEQUENCE [LARGE SCALE GENOMIC DNA]</scope>
    <source>
        <strain evidence="7">SpSt-556</strain>
    </source>
</reference>
<name>A0A7C4L2U1_9CHLR</name>
<dbReference type="AlphaFoldDB" id="A0A7C4L2U1"/>
<keyword evidence="3 6" id="KW-0489">Methyltransferase</keyword>
<feature type="binding site" evidence="6">
    <location>
        <position position="182"/>
    </location>
    <ligand>
        <name>S-adenosyl-L-methionine</name>
        <dbReference type="ChEBI" id="CHEBI:59789"/>
    </ligand>
</feature>
<comment type="similarity">
    <text evidence="1 6">Belongs to the methyltransferase superfamily. PrmA family.</text>
</comment>
<organism evidence="7">
    <name type="scientific">Bellilinea caldifistulae</name>
    <dbReference type="NCBI Taxonomy" id="360411"/>
    <lineage>
        <taxon>Bacteria</taxon>
        <taxon>Bacillati</taxon>
        <taxon>Chloroflexota</taxon>
        <taxon>Anaerolineae</taxon>
        <taxon>Anaerolineales</taxon>
        <taxon>Anaerolineaceae</taxon>
        <taxon>Bellilinea</taxon>
    </lineage>
</organism>
<dbReference type="GO" id="GO:0032259">
    <property type="term" value="P:methylation"/>
    <property type="evidence" value="ECO:0007669"/>
    <property type="project" value="UniProtKB-KW"/>
</dbReference>
<evidence type="ECO:0000313" key="7">
    <source>
        <dbReference type="EMBL" id="HGS88041.1"/>
    </source>
</evidence>
<dbReference type="EC" id="2.1.1.-" evidence="6"/>
<dbReference type="NCBIfam" id="TIGR00406">
    <property type="entry name" value="prmA"/>
    <property type="match status" value="1"/>
</dbReference>
<dbReference type="InterPro" id="IPR050078">
    <property type="entry name" value="Ribosomal_L11_MeTrfase_PrmA"/>
</dbReference>
<proteinExistence type="inferred from homology"/>
<dbReference type="PIRSF" id="PIRSF000401">
    <property type="entry name" value="RPL11_MTase"/>
    <property type="match status" value="1"/>
</dbReference>
<dbReference type="CDD" id="cd02440">
    <property type="entry name" value="AdoMet_MTases"/>
    <property type="match status" value="1"/>
</dbReference>
<keyword evidence="2 6" id="KW-0963">Cytoplasm</keyword>
<sequence>MNSVNYLKSWPKRWAARCVRRKKVFWTCLRRCWVAEARWLEVSLTVDGELAEAVADVIGRFTSQGVVMEQAVRYNDAEDEGTPYGPVKVFGYMVVDGTLEQRRMKLEEALWHLSQIQPLPPAEYREIEDQDWMAAWREHYRPIPIGEKLMILPAWIESADEQRIPIKIDPSMAFGTGTHPTTQLCLALLERHLTPGDAVIDIGCGSGILSIAAVKLGASRVVAVDIDQAAIRSTRENAALNGVAEQIDSGVGSLGEILLGYYALRRAPLVLANILAPVIIRMFGEGLTDTITNRGKIILSGILDEQSPAVEAEAEMHGLQFVERMVQNDWVGLVYQKP</sequence>
<protein>
    <recommendedName>
        <fullName evidence="6">Ribosomal protein L11 methyltransferase</fullName>
        <shortName evidence="6">L11 Mtase</shortName>
        <ecNumber evidence="6">2.1.1.-</ecNumber>
    </recommendedName>
</protein>
<comment type="subcellular location">
    <subcellularLocation>
        <location evidence="6">Cytoplasm</location>
    </subcellularLocation>
</comment>
<comment type="caution">
    <text evidence="7">The sequence shown here is derived from an EMBL/GenBank/DDBJ whole genome shotgun (WGS) entry which is preliminary data.</text>
</comment>
<feature type="binding site" evidence="6">
    <location>
        <position position="225"/>
    </location>
    <ligand>
        <name>S-adenosyl-L-methionine</name>
        <dbReference type="ChEBI" id="CHEBI:59789"/>
    </ligand>
</feature>
<keyword evidence="7" id="KW-0687">Ribonucleoprotein</keyword>
<accession>A0A7C4L2U1</accession>
<evidence type="ECO:0000256" key="2">
    <source>
        <dbReference type="ARBA" id="ARBA00022490"/>
    </source>
</evidence>
<dbReference type="GO" id="GO:0005840">
    <property type="term" value="C:ribosome"/>
    <property type="evidence" value="ECO:0007669"/>
    <property type="project" value="UniProtKB-KW"/>
</dbReference>
<dbReference type="Gene3D" id="3.40.50.150">
    <property type="entry name" value="Vaccinia Virus protein VP39"/>
    <property type="match status" value="1"/>
</dbReference>
<dbReference type="GO" id="GO:0005737">
    <property type="term" value="C:cytoplasm"/>
    <property type="evidence" value="ECO:0007669"/>
    <property type="project" value="UniProtKB-SubCell"/>
</dbReference>
<dbReference type="InterPro" id="IPR029063">
    <property type="entry name" value="SAM-dependent_MTases_sf"/>
</dbReference>
<gene>
    <name evidence="6 7" type="primary">prmA</name>
    <name evidence="7" type="ORF">ENT17_10535</name>
</gene>
<evidence type="ECO:0000256" key="1">
    <source>
        <dbReference type="ARBA" id="ARBA00009741"/>
    </source>
</evidence>
<dbReference type="SUPFAM" id="SSF53335">
    <property type="entry name" value="S-adenosyl-L-methionine-dependent methyltransferases"/>
    <property type="match status" value="1"/>
</dbReference>
<dbReference type="Pfam" id="PF06325">
    <property type="entry name" value="PrmA"/>
    <property type="match status" value="1"/>
</dbReference>
<dbReference type="PANTHER" id="PTHR43648:SF1">
    <property type="entry name" value="ELECTRON TRANSFER FLAVOPROTEIN BETA SUBUNIT LYSINE METHYLTRANSFERASE"/>
    <property type="match status" value="1"/>
</dbReference>
<dbReference type="HAMAP" id="MF_00735">
    <property type="entry name" value="Methyltr_PrmA"/>
    <property type="match status" value="1"/>
</dbReference>
<feature type="binding site" evidence="6">
    <location>
        <position position="273"/>
    </location>
    <ligand>
        <name>S-adenosyl-L-methionine</name>
        <dbReference type="ChEBI" id="CHEBI:59789"/>
    </ligand>
</feature>
<comment type="catalytic activity">
    <reaction evidence="6">
        <text>L-lysyl-[protein] + 3 S-adenosyl-L-methionine = N(6),N(6),N(6)-trimethyl-L-lysyl-[protein] + 3 S-adenosyl-L-homocysteine + 3 H(+)</text>
        <dbReference type="Rhea" id="RHEA:54192"/>
        <dbReference type="Rhea" id="RHEA-COMP:9752"/>
        <dbReference type="Rhea" id="RHEA-COMP:13826"/>
        <dbReference type="ChEBI" id="CHEBI:15378"/>
        <dbReference type="ChEBI" id="CHEBI:29969"/>
        <dbReference type="ChEBI" id="CHEBI:57856"/>
        <dbReference type="ChEBI" id="CHEBI:59789"/>
        <dbReference type="ChEBI" id="CHEBI:61961"/>
    </reaction>
</comment>
<keyword evidence="4 6" id="KW-0808">Transferase</keyword>
<evidence type="ECO:0000256" key="5">
    <source>
        <dbReference type="ARBA" id="ARBA00022691"/>
    </source>
</evidence>
<keyword evidence="7" id="KW-0689">Ribosomal protein</keyword>
<dbReference type="InterPro" id="IPR004498">
    <property type="entry name" value="Ribosomal_PrmA_MeTrfase"/>
</dbReference>
<evidence type="ECO:0000256" key="3">
    <source>
        <dbReference type="ARBA" id="ARBA00022603"/>
    </source>
</evidence>